<evidence type="ECO:0000313" key="2">
    <source>
        <dbReference type="Proteomes" id="UP001596203"/>
    </source>
</evidence>
<dbReference type="RefSeq" id="WP_377424618.1">
    <property type="nucleotide sequence ID" value="NZ_JBHSPR010000018.1"/>
</dbReference>
<sequence>MNLHSGYHLTSAAARRLTDKYGDDMQRELEIAMNDGDALRAVSAAVQAELGGKEYRNAVPADQDDCLAALCLAESARRQVDHDELIAIEGARAKGASWQAIGVALGHTPDAAAQAAQARHTNLLRRFPRYQPIGVRALP</sequence>
<dbReference type="EMBL" id="JBHSPR010000018">
    <property type="protein sequence ID" value="MFC6018872.1"/>
    <property type="molecule type" value="Genomic_DNA"/>
</dbReference>
<reference evidence="2" key="1">
    <citation type="journal article" date="2019" name="Int. J. Syst. Evol. Microbiol.">
        <title>The Global Catalogue of Microorganisms (GCM) 10K type strain sequencing project: providing services to taxonomists for standard genome sequencing and annotation.</title>
        <authorList>
            <consortium name="The Broad Institute Genomics Platform"/>
            <consortium name="The Broad Institute Genome Sequencing Center for Infectious Disease"/>
            <person name="Wu L."/>
            <person name="Ma J."/>
        </authorList>
    </citation>
    <scope>NUCLEOTIDE SEQUENCE [LARGE SCALE GENOMIC DNA]</scope>
    <source>
        <strain evidence="2">ZS-35-S2</strain>
    </source>
</reference>
<organism evidence="1 2">
    <name type="scientific">Plantactinospora solaniradicis</name>
    <dbReference type="NCBI Taxonomy" id="1723736"/>
    <lineage>
        <taxon>Bacteria</taxon>
        <taxon>Bacillati</taxon>
        <taxon>Actinomycetota</taxon>
        <taxon>Actinomycetes</taxon>
        <taxon>Micromonosporales</taxon>
        <taxon>Micromonosporaceae</taxon>
        <taxon>Plantactinospora</taxon>
    </lineage>
</organism>
<name>A0ABW1KAM8_9ACTN</name>
<accession>A0ABW1KAM8</accession>
<protein>
    <recommendedName>
        <fullName evidence="3">DUF222 domain-containing protein</fullName>
    </recommendedName>
</protein>
<dbReference type="Proteomes" id="UP001596203">
    <property type="component" value="Unassembled WGS sequence"/>
</dbReference>
<evidence type="ECO:0008006" key="3">
    <source>
        <dbReference type="Google" id="ProtNLM"/>
    </source>
</evidence>
<keyword evidence="2" id="KW-1185">Reference proteome</keyword>
<proteinExistence type="predicted"/>
<gene>
    <name evidence="1" type="ORF">ACFP2T_22030</name>
</gene>
<evidence type="ECO:0000313" key="1">
    <source>
        <dbReference type="EMBL" id="MFC6018872.1"/>
    </source>
</evidence>
<comment type="caution">
    <text evidence="1">The sequence shown here is derived from an EMBL/GenBank/DDBJ whole genome shotgun (WGS) entry which is preliminary data.</text>
</comment>